<feature type="modified residue" description="Phosphohistidine" evidence="9">
    <location>
        <position position="835"/>
    </location>
</feature>
<keyword evidence="11" id="KW-0175">Coiled coil</keyword>
<dbReference type="InterPro" id="IPR004358">
    <property type="entry name" value="Sig_transdc_His_kin-like_C"/>
</dbReference>
<evidence type="ECO:0000313" key="17">
    <source>
        <dbReference type="Proteomes" id="UP000198729"/>
    </source>
</evidence>
<evidence type="ECO:0000256" key="6">
    <source>
        <dbReference type="ARBA" id="ARBA00022777"/>
    </source>
</evidence>
<keyword evidence="17" id="KW-1185">Reference proteome</keyword>
<feature type="modified residue" description="4-aspartylphosphate" evidence="10">
    <location>
        <position position="1658"/>
    </location>
</feature>
<dbReference type="InterPro" id="IPR005467">
    <property type="entry name" value="His_kinase_dom"/>
</dbReference>
<dbReference type="InterPro" id="IPR001789">
    <property type="entry name" value="Sig_transdc_resp-reg_receiver"/>
</dbReference>
<dbReference type="Gene3D" id="1.20.120.160">
    <property type="entry name" value="HPT domain"/>
    <property type="match status" value="4"/>
</dbReference>
<dbReference type="PANTHER" id="PTHR43395">
    <property type="entry name" value="SENSOR HISTIDINE KINASE CHEA"/>
    <property type="match status" value="1"/>
</dbReference>
<keyword evidence="7" id="KW-0902">Two-component regulatory system</keyword>
<dbReference type="CDD" id="cd00088">
    <property type="entry name" value="HPT"/>
    <property type="match status" value="2"/>
</dbReference>
<reference evidence="16 17" key="1">
    <citation type="submission" date="2016-10" db="EMBL/GenBank/DDBJ databases">
        <authorList>
            <person name="de Groot N.N."/>
        </authorList>
    </citation>
    <scope>NUCLEOTIDE SEQUENCE [LARGE SCALE GENOMIC DNA]</scope>
    <source>
        <strain evidence="16">1</strain>
    </source>
</reference>
<dbReference type="Pfam" id="PF01584">
    <property type="entry name" value="CheW"/>
    <property type="match status" value="1"/>
</dbReference>
<dbReference type="InterPro" id="IPR036641">
    <property type="entry name" value="HPT_dom_sf"/>
</dbReference>
<keyword evidence="5" id="KW-0808">Transferase</keyword>
<dbReference type="RefSeq" id="WP_090287263.1">
    <property type="nucleotide sequence ID" value="NZ_FMWO01000060.1"/>
</dbReference>
<evidence type="ECO:0000256" key="10">
    <source>
        <dbReference type="PROSITE-ProRule" id="PRU00169"/>
    </source>
</evidence>
<feature type="domain" description="HPt" evidence="15">
    <location>
        <begin position="11"/>
        <end position="108"/>
    </location>
</feature>
<dbReference type="STRING" id="51642.NSMM_510027"/>
<evidence type="ECO:0000256" key="8">
    <source>
        <dbReference type="ARBA" id="ARBA00035100"/>
    </source>
</evidence>
<evidence type="ECO:0000256" key="5">
    <source>
        <dbReference type="ARBA" id="ARBA00022679"/>
    </source>
</evidence>
<evidence type="ECO:0000259" key="14">
    <source>
        <dbReference type="PROSITE" id="PS50851"/>
    </source>
</evidence>
<feature type="modified residue" description="Phosphohistidine" evidence="9">
    <location>
        <position position="649"/>
    </location>
</feature>
<dbReference type="InterPro" id="IPR058661">
    <property type="entry name" value="FimL_2nd"/>
</dbReference>
<dbReference type="SUPFAM" id="SSF52172">
    <property type="entry name" value="CheY-like"/>
    <property type="match status" value="1"/>
</dbReference>
<evidence type="ECO:0000256" key="3">
    <source>
        <dbReference type="ARBA" id="ARBA00021495"/>
    </source>
</evidence>
<dbReference type="Gene3D" id="3.30.565.10">
    <property type="entry name" value="Histidine kinase-like ATPase, C-terminal domain"/>
    <property type="match status" value="1"/>
</dbReference>
<dbReference type="InterPro" id="IPR002545">
    <property type="entry name" value="CheW-lke_dom"/>
</dbReference>
<comment type="function">
    <text evidence="8">Involved in the transmission of sensory signals from the chemoreceptors to the flagellar motors. CheA is autophosphorylated; it can transfer its phosphate group to either CheB or CheY.</text>
</comment>
<feature type="modified residue" description="Phosphohistidine" evidence="9">
    <location>
        <position position="1020"/>
    </location>
</feature>
<proteinExistence type="predicted"/>
<feature type="domain" description="Response regulatory" evidence="13">
    <location>
        <begin position="1609"/>
        <end position="1725"/>
    </location>
</feature>
<dbReference type="PRINTS" id="PR00344">
    <property type="entry name" value="BCTRLSENSOR"/>
</dbReference>
<organism evidence="16 17">
    <name type="scientific">Nitrosomonas mobilis</name>
    <dbReference type="NCBI Taxonomy" id="51642"/>
    <lineage>
        <taxon>Bacteria</taxon>
        <taxon>Pseudomonadati</taxon>
        <taxon>Pseudomonadota</taxon>
        <taxon>Betaproteobacteria</taxon>
        <taxon>Nitrosomonadales</taxon>
        <taxon>Nitrosomonadaceae</taxon>
        <taxon>Nitrosomonas</taxon>
    </lineage>
</organism>
<dbReference type="Pfam" id="PF01627">
    <property type="entry name" value="Hpt"/>
    <property type="match status" value="3"/>
</dbReference>
<name>A0A1G5SIW6_9PROT</name>
<dbReference type="SUPFAM" id="SSF55874">
    <property type="entry name" value="ATPase domain of HSP90 chaperone/DNA topoisomerase II/histidine kinase"/>
    <property type="match status" value="1"/>
</dbReference>
<evidence type="ECO:0000256" key="1">
    <source>
        <dbReference type="ARBA" id="ARBA00000085"/>
    </source>
</evidence>
<sequence length="1729" mass="193298">MNTETRINISSVVGIREAIEQIFTLIIRHLDAFRDNPEDLQQIENCHYYTHQLNGMLEMLGLNGILFVTNNLESLLKSLYQQELEPIPQTLETARQAIRLVYRHLDSLVDGEADNPAKFFLIYQKIMQARGVEAISEADLFFPNMREEPPLPPVQYPLDTQARLTAARHARAQFQSGLLGWLKDANNRQNLQKMVDAVRSIEKLPASHEQRIFWWISSGFLDSLLLSEQSINQTTRRLCGKIEQEIRHLDKENHQIVDQLTRELLYRVARSEPVSERIQEISQVYDWQALLTSFDHPLQLDQMLQDEDAQAPELDAMQHLLQTINDDWREFSAGKQQYLADLLMSIDKLKLHCQKTNCPSLEKLIGVLHGAFSYVRIRPQSMNGNIALDIASSLLLIENALENFHQLAPEFPNQVEALATRIRAVITGKEETTHLPDLPGPDQAGYHVQEKKLQKQVAQEILTSLAQIEDILDRFFFEPQIRNDLPALPALFKQISGVLDMLGLDDQATRLLGLCRSLAEDLTESTSRIDPDKQTLLANALSSFSFYIEALKNSQPDCQNIVTSAISMFDQEQIESSSSPHQPNAVTDYATSLPNLSLETESKEIDQELLAIFLEEADDVLTTINEHLQLCQTDPADMASLTTIRRGFHTLKGSGRMVQLRELSEVAWRVEQLLNRWLSEQKPANSALLELLNDCHLKFSGWCASLRKNGSAEIEANRFTERIKNLMYGTDTQLSPSIEATSPVQPVVTAEPDSEPESELEFVFEPTPIDALSKIQDNAADETCVMIGDIPVARDLFAIFSKEARERVMTLKSETAVIEDDHNSPVSHEAMLAAHTLASASHSLGLNDISRLAKVTEQWLSHLLETTSKLDGQTRPLIAQAVKLLDTMVESACQQQLPAKNIVQTSEVLIQQLANRLDALEQSGMAAELALEESEFETQDQPGNQLEFVLPEPMIESESLAFSPLTAGDTAIEDHELLGVFLEEAEELLPEIGSNLRAWRSQPVHSGQSTACRALLRALHTFKGSARMTGLLQLGEQAHQMETAIENRQNQATDTAFYDMLDSQFDAILEKIEPLRHSYLEISSFEPLPTENQDVETADKQTPSFDMSTLTTEAEAPVQKTILRVDAELIDRLVSDSGESSIARSQVEAQLAEFKQYLLDLDESVDRMRGQLREMELLAETRIASGAAGVPSSTATSADFDPLELDQFTRSQELPRLMAECMDDVVTIHKSLREIQRNAEAAVNQQARLNRQLQQDLVNIRTVPFKYFSERLHHIARQVSRDAHKKTVLTIDGDQIEIDRSIADKIISPLEHLLRNAIVHGIESSEQRLNAGKPETGSITLAVRQQGNEIHITLEDDGAGLDQGRIREKARQLGLIEETDNLDESQLQSLIFRHGLSTLDEVTDIAGRGIGLDVVNNKMTEIGGSIAVASSLGQGTTFTLRLPITLAVLPALMVKTAENRYAIPTSIVASVQVLNAEALGAAYEARQITHEGQDFPLVYLAHLLEETNQAPEIERHNRVLLLQTGQERLAIHTDVLIGQCEVIIKNAGQQLMRAPGVEGATIMGDGSIVLIINPLKLLQRDQTKALLSGTATSLLHSVDTVRPASTTPVVMIVDDSLTVRKVTSRLLERQGYEILIAKDGVGALELLRETVPAVMLVDIEMPHMDGFELIRTVRNNPDLQHIPVIIISSRTADKHRELARELGVNEFMGKPYLEEELISHIERLVKADY</sequence>
<dbReference type="InterPro" id="IPR011006">
    <property type="entry name" value="CheY-like_superfamily"/>
</dbReference>
<feature type="domain" description="Histidine kinase" evidence="12">
    <location>
        <begin position="1310"/>
        <end position="1446"/>
    </location>
</feature>
<evidence type="ECO:0000256" key="9">
    <source>
        <dbReference type="PROSITE-ProRule" id="PRU00110"/>
    </source>
</evidence>
<evidence type="ECO:0000259" key="15">
    <source>
        <dbReference type="PROSITE" id="PS50894"/>
    </source>
</evidence>
<dbReference type="FunFam" id="3.30.565.10:FF:000016">
    <property type="entry name" value="Chemotaxis protein CheA, putative"/>
    <property type="match status" value="1"/>
</dbReference>
<evidence type="ECO:0000256" key="2">
    <source>
        <dbReference type="ARBA" id="ARBA00012438"/>
    </source>
</evidence>
<dbReference type="SUPFAM" id="SSF50341">
    <property type="entry name" value="CheW-like"/>
    <property type="match status" value="1"/>
</dbReference>
<dbReference type="InterPro" id="IPR008207">
    <property type="entry name" value="Sig_transdc_His_kin_Hpt_dom"/>
</dbReference>
<dbReference type="PROSITE" id="PS50894">
    <property type="entry name" value="HPT"/>
    <property type="match status" value="4"/>
</dbReference>
<dbReference type="SUPFAM" id="SSF47226">
    <property type="entry name" value="Histidine-containing phosphotransfer domain, HPT domain"/>
    <property type="match status" value="5"/>
</dbReference>
<dbReference type="InterPro" id="IPR051315">
    <property type="entry name" value="Bact_Chemotaxis_CheA"/>
</dbReference>
<gene>
    <name evidence="16" type="ORF">NSMM_510027</name>
</gene>
<evidence type="ECO:0000259" key="13">
    <source>
        <dbReference type="PROSITE" id="PS50110"/>
    </source>
</evidence>
<dbReference type="InterPro" id="IPR036890">
    <property type="entry name" value="HATPase_C_sf"/>
</dbReference>
<dbReference type="PROSITE" id="PS50109">
    <property type="entry name" value="HIS_KIN"/>
    <property type="match status" value="1"/>
</dbReference>
<dbReference type="GO" id="GO:0005737">
    <property type="term" value="C:cytoplasm"/>
    <property type="evidence" value="ECO:0007669"/>
    <property type="project" value="InterPro"/>
</dbReference>
<evidence type="ECO:0000259" key="12">
    <source>
        <dbReference type="PROSITE" id="PS50109"/>
    </source>
</evidence>
<dbReference type="Proteomes" id="UP000198729">
    <property type="component" value="Unassembled WGS sequence"/>
</dbReference>
<accession>A0A1G5SIW6</accession>
<dbReference type="Gene3D" id="3.40.50.2300">
    <property type="match status" value="1"/>
</dbReference>
<dbReference type="SMART" id="SM00260">
    <property type="entry name" value="CheW"/>
    <property type="match status" value="1"/>
</dbReference>
<dbReference type="Gene3D" id="2.30.30.40">
    <property type="entry name" value="SH3 Domains"/>
    <property type="match status" value="1"/>
</dbReference>
<dbReference type="GO" id="GO:0000155">
    <property type="term" value="F:phosphorelay sensor kinase activity"/>
    <property type="evidence" value="ECO:0007669"/>
    <property type="project" value="InterPro"/>
</dbReference>
<dbReference type="Pfam" id="PF02518">
    <property type="entry name" value="HATPase_c"/>
    <property type="match status" value="1"/>
</dbReference>
<dbReference type="InterPro" id="IPR036061">
    <property type="entry name" value="CheW-like_dom_sf"/>
</dbReference>
<dbReference type="SMART" id="SM00387">
    <property type="entry name" value="HATPase_c"/>
    <property type="match status" value="1"/>
</dbReference>
<dbReference type="GO" id="GO:0006935">
    <property type="term" value="P:chemotaxis"/>
    <property type="evidence" value="ECO:0007669"/>
    <property type="project" value="UniProtKB-KW"/>
</dbReference>
<evidence type="ECO:0000313" key="16">
    <source>
        <dbReference type="EMBL" id="SCZ86309.1"/>
    </source>
</evidence>
<feature type="domain" description="HPt" evidence="15">
    <location>
        <begin position="970"/>
        <end position="1075"/>
    </location>
</feature>
<feature type="domain" description="HPt" evidence="15">
    <location>
        <begin position="789"/>
        <end position="892"/>
    </location>
</feature>
<protein>
    <recommendedName>
        <fullName evidence="3">Chemotaxis protein CheA</fullName>
        <ecNumber evidence="2">2.7.13.3</ecNumber>
    </recommendedName>
</protein>
<dbReference type="InterPro" id="IPR004105">
    <property type="entry name" value="CheA-like_dim"/>
</dbReference>
<keyword evidence="6" id="KW-0418">Kinase</keyword>
<dbReference type="OrthoDB" id="9803176at2"/>
<dbReference type="SMART" id="SM00073">
    <property type="entry name" value="HPT"/>
    <property type="match status" value="3"/>
</dbReference>
<evidence type="ECO:0000256" key="11">
    <source>
        <dbReference type="SAM" id="Coils"/>
    </source>
</evidence>
<feature type="modified residue" description="Phosphohistidine" evidence="9">
    <location>
        <position position="51"/>
    </location>
</feature>
<feature type="domain" description="CheW-like" evidence="14">
    <location>
        <begin position="1448"/>
        <end position="1583"/>
    </location>
</feature>
<dbReference type="PANTHER" id="PTHR43395:SF8">
    <property type="entry name" value="HISTIDINE KINASE"/>
    <property type="match status" value="1"/>
</dbReference>
<dbReference type="SMART" id="SM01231">
    <property type="entry name" value="H-kinase_dim"/>
    <property type="match status" value="1"/>
</dbReference>
<dbReference type="PROSITE" id="PS50851">
    <property type="entry name" value="CHEW"/>
    <property type="match status" value="1"/>
</dbReference>
<dbReference type="Pfam" id="PF00072">
    <property type="entry name" value="Response_reg"/>
    <property type="match status" value="1"/>
</dbReference>
<keyword evidence="4 10" id="KW-0597">Phosphoprotein</keyword>
<dbReference type="SMART" id="SM00448">
    <property type="entry name" value="REC"/>
    <property type="match status" value="1"/>
</dbReference>
<dbReference type="Pfam" id="PF26379">
    <property type="entry name" value="FimL_2nd"/>
    <property type="match status" value="1"/>
</dbReference>
<feature type="coiled-coil region" evidence="11">
    <location>
        <begin position="903"/>
        <end position="930"/>
    </location>
</feature>
<comment type="catalytic activity">
    <reaction evidence="1">
        <text>ATP + protein L-histidine = ADP + protein N-phospho-L-histidine.</text>
        <dbReference type="EC" id="2.7.13.3"/>
    </reaction>
</comment>
<dbReference type="EMBL" id="FMWO01000060">
    <property type="protein sequence ID" value="SCZ86309.1"/>
    <property type="molecule type" value="Genomic_DNA"/>
</dbReference>
<dbReference type="PROSITE" id="PS50110">
    <property type="entry name" value="RESPONSE_REGULATORY"/>
    <property type="match status" value="1"/>
</dbReference>
<feature type="domain" description="HPt" evidence="15">
    <location>
        <begin position="602"/>
        <end position="702"/>
    </location>
</feature>
<evidence type="ECO:0000256" key="7">
    <source>
        <dbReference type="ARBA" id="ARBA00023012"/>
    </source>
</evidence>
<evidence type="ECO:0000256" key="4">
    <source>
        <dbReference type="ARBA" id="ARBA00022553"/>
    </source>
</evidence>
<dbReference type="InterPro" id="IPR003594">
    <property type="entry name" value="HATPase_dom"/>
</dbReference>
<dbReference type="EC" id="2.7.13.3" evidence="2"/>